<dbReference type="KEGG" id="paca:ID47_03325"/>
<accession>A0A077AVB9</accession>
<dbReference type="EMBL" id="CP008941">
    <property type="protein sequence ID" value="AIK95979.1"/>
    <property type="molecule type" value="Genomic_DNA"/>
</dbReference>
<dbReference type="STRING" id="91604.ID47_03325"/>
<dbReference type="Proteomes" id="UP000028926">
    <property type="component" value="Chromosome"/>
</dbReference>
<dbReference type="RefSeq" id="WP_038463753.1">
    <property type="nucleotide sequence ID" value="NZ_CP008941.1"/>
</dbReference>
<keyword evidence="2" id="KW-1185">Reference proteome</keyword>
<name>A0A077AVB9_9PROT</name>
<reference evidence="1 2" key="1">
    <citation type="submission" date="2014-07" db="EMBL/GenBank/DDBJ databases">
        <title>Comparative genomic insights into amoeba endosymbionts belonging to the families of Holosporaceae and Candidatus Midichloriaceae within Rickettsiales.</title>
        <authorList>
            <person name="Wang Z."/>
            <person name="Wu M."/>
        </authorList>
    </citation>
    <scope>NUCLEOTIDE SEQUENCE [LARGE SCALE GENOMIC DNA]</scope>
    <source>
        <strain evidence="1">PRA3</strain>
    </source>
</reference>
<organism evidence="1 2">
    <name type="scientific">Candidatus Odyssella acanthamoebae</name>
    <dbReference type="NCBI Taxonomy" id="91604"/>
    <lineage>
        <taxon>Bacteria</taxon>
        <taxon>Pseudomonadati</taxon>
        <taxon>Pseudomonadota</taxon>
        <taxon>Alphaproteobacteria</taxon>
        <taxon>Holosporales</taxon>
        <taxon>Candidatus Paracaedibacteraceae</taxon>
        <taxon>Candidatus Odyssella</taxon>
    </lineage>
</organism>
<dbReference type="HOGENOM" id="CLU_2231701_0_0_5"/>
<evidence type="ECO:0000313" key="2">
    <source>
        <dbReference type="Proteomes" id="UP000028926"/>
    </source>
</evidence>
<dbReference type="AlphaFoldDB" id="A0A077AVB9"/>
<protein>
    <submittedName>
        <fullName evidence="1">Uncharacterized protein</fullName>
    </submittedName>
</protein>
<sequence>MTQCGQIAGQQITATILNQISENLTESAMSTKQLYSQKIDIKSSRNYIVGSYVLKTCQAAYGATSYTLNGIYNASKYVYELPLTVSAEIDLAASNGWASPFHPED</sequence>
<gene>
    <name evidence="1" type="ORF">ID47_03325</name>
</gene>
<evidence type="ECO:0000313" key="1">
    <source>
        <dbReference type="EMBL" id="AIK95979.1"/>
    </source>
</evidence>
<proteinExistence type="predicted"/>